<feature type="coiled-coil region" evidence="1">
    <location>
        <begin position="58"/>
        <end position="92"/>
    </location>
</feature>
<comment type="caution">
    <text evidence="2">The sequence shown here is derived from an EMBL/GenBank/DDBJ whole genome shotgun (WGS) entry which is preliminary data.</text>
</comment>
<evidence type="ECO:0000313" key="2">
    <source>
        <dbReference type="EMBL" id="GAO97838.1"/>
    </source>
</evidence>
<organism evidence="2 3">
    <name type="scientific">Caedimonas varicaedens</name>
    <dbReference type="NCBI Taxonomy" id="1629334"/>
    <lineage>
        <taxon>Bacteria</taxon>
        <taxon>Pseudomonadati</taxon>
        <taxon>Pseudomonadota</taxon>
        <taxon>Alphaproteobacteria</taxon>
        <taxon>Holosporales</taxon>
        <taxon>Caedimonadaceae</taxon>
        <taxon>Caedimonas</taxon>
    </lineage>
</organism>
<reference evidence="2 3" key="1">
    <citation type="submission" date="2015-03" db="EMBL/GenBank/DDBJ databases">
        <title>Caedibacter varicaedens, whole genome shotgun sequence.</title>
        <authorList>
            <person name="Suzuki H."/>
            <person name="Dapper A.L."/>
            <person name="Gibson A.K."/>
            <person name="Jackson C."/>
            <person name="Lee H."/>
            <person name="Pejaver V.R."/>
            <person name="Doak T."/>
            <person name="Lynch M."/>
        </authorList>
    </citation>
    <scope>NUCLEOTIDE SEQUENCE [LARGE SCALE GENOMIC DNA]</scope>
</reference>
<protein>
    <submittedName>
        <fullName evidence="2">Uncharacterized protein</fullName>
    </submittedName>
</protein>
<keyword evidence="1" id="KW-0175">Coiled coil</keyword>
<dbReference type="Proteomes" id="UP000036771">
    <property type="component" value="Unassembled WGS sequence"/>
</dbReference>
<keyword evidence="3" id="KW-1185">Reference proteome</keyword>
<dbReference type="EMBL" id="BBVC01000019">
    <property type="protein sequence ID" value="GAO97838.1"/>
    <property type="molecule type" value="Genomic_DNA"/>
</dbReference>
<accession>A0A0K8MC98</accession>
<name>A0A0K8MC98_9PROT</name>
<proteinExistence type="predicted"/>
<evidence type="ECO:0000313" key="3">
    <source>
        <dbReference type="Proteomes" id="UP000036771"/>
    </source>
</evidence>
<gene>
    <name evidence="2" type="ORF">Cva_00478</name>
</gene>
<feature type="coiled-coil region" evidence="1">
    <location>
        <begin position="163"/>
        <end position="197"/>
    </location>
</feature>
<evidence type="ECO:0000256" key="1">
    <source>
        <dbReference type="SAM" id="Coils"/>
    </source>
</evidence>
<sequence length="822" mass="93983">MFMSFAKKKFTLTILFILSYFNSTQLSFADSKNESLGVKENLLGVKNIDKEGSGEERLLEAQHRNKQLSIANKDLTDRNEILRKERDFYLKEATVYKEIVEKLETQKIQTVENRAYANESSGTQSIGGGESVVSTRSYESVSKSQNIEQIGKEEEGIIDYTENKDTDKKIENEDNYIRNLENQLQLVNTMIQNLQKKTSSANFSPLDSLSIIIKEQKEFQEEHKLLQEKCTAMAGVYVDNLRLQEENKRLREGIDPDLEGKISALQAHLDRLSGGATPEENEQRAREISALQAQLDRLRGGANPEEHEQRVRQIATLQAQLDRLRGGATLEEHEQRGREISALQAEVARLSQRADPAEYAARVREIQERDVDISTLQAEVARLRNGEELAEYGRKIKSLEMEIIRLLGMAVESPSGQTPVWLPLDSDNFFHADRLMSQPTVSEQPLKDSMQLLKDEYDRIKGNLMGLSKLNMKALDELDVNDVTTFDVVVQAAARIKGVRLPLAQECKRLFENTLGVYNDFCEQKKQEIPGLTRYINLQNIYSRIFSKVSLDKFGELMEHFDNATESFINLVKGKASSLTGVEAGAYFKLINWLELEYKCFTLSNFIKRYTTAPVQADKDYNNSPFVLLWKQTGMGRDFNSLKLATTTHHKTGVVTAGLEEQDPFKIFRQKVKDKPVKYSDISENLIELCENMYMMKYLNARWKHLQTTRFDQDLVGAIRGCNLRNKDSKPLLEEGVKATLCSMLQEDFLQKPAIVHATTAKELDDKLRSSLLYENAEEWQKSSRPTLREDLIEIYTTYRGLTKGAFALHAKNPKIKEFHEE</sequence>
<dbReference type="AlphaFoldDB" id="A0A0K8MC98"/>